<dbReference type="Pfam" id="PF16778">
    <property type="entry name" value="Phage_tail_APC"/>
    <property type="match status" value="1"/>
</dbReference>
<accession>A0ABV3S958</accession>
<evidence type="ECO:0000256" key="1">
    <source>
        <dbReference type="SAM" id="MobiDB-lite"/>
    </source>
</evidence>
<protein>
    <submittedName>
        <fullName evidence="3">Tail fiber assembly protein</fullName>
    </submittedName>
</protein>
<name>A0ABV3S958_9GAMM</name>
<dbReference type="Gene3D" id="6.10.140.1310">
    <property type="match status" value="1"/>
</dbReference>
<dbReference type="Proteomes" id="UP001556653">
    <property type="component" value="Unassembled WGS sequence"/>
</dbReference>
<organism evidence="3 4">
    <name type="scientific">Spiribacter onubensis</name>
    <dbReference type="NCBI Taxonomy" id="3122420"/>
    <lineage>
        <taxon>Bacteria</taxon>
        <taxon>Pseudomonadati</taxon>
        <taxon>Pseudomonadota</taxon>
        <taxon>Gammaproteobacteria</taxon>
        <taxon>Chromatiales</taxon>
        <taxon>Ectothiorhodospiraceae</taxon>
        <taxon>Spiribacter</taxon>
    </lineage>
</organism>
<reference evidence="3 4" key="1">
    <citation type="submission" date="2024-02" db="EMBL/GenBank/DDBJ databases">
        <title>New especies of Spiribacter isolated from saline water.</title>
        <authorList>
            <person name="Leon M.J."/>
            <person name="De La Haba R."/>
            <person name="Sanchez-Porro C."/>
            <person name="Ventosa A."/>
        </authorList>
    </citation>
    <scope>NUCLEOTIDE SEQUENCE [LARGE SCALE GENOMIC DNA]</scope>
    <source>
        <strain evidence="4">ag22IC4-227</strain>
    </source>
</reference>
<dbReference type="RefSeq" id="WP_367966358.1">
    <property type="nucleotide sequence ID" value="NZ_JBAKFJ010000001.1"/>
</dbReference>
<dbReference type="InterPro" id="IPR031893">
    <property type="entry name" value="Phage_tail_APC"/>
</dbReference>
<keyword evidence="4" id="KW-1185">Reference proteome</keyword>
<evidence type="ECO:0000313" key="4">
    <source>
        <dbReference type="Proteomes" id="UP001556653"/>
    </source>
</evidence>
<sequence>MQVNSKEKLETYQVIGRRLRIHWDHVQSTVENESGESEIQWSCNEAVVDKHATRNEIVEAIISQEYPTYGAEIAAIEDGGDKFEDHCAARSLAKALADGWVTGSQPPGPKPDDGAEWDSGSHEWVPGEKVLSRRAKAKRHNLLAQCDWTQVGDNGFPLERLEAWQTYRQALRDITKQDGFPYDITWPTPPGDPVEGD</sequence>
<evidence type="ECO:0000313" key="3">
    <source>
        <dbReference type="EMBL" id="MEX0385875.1"/>
    </source>
</evidence>
<dbReference type="EMBL" id="JBAKFJ010000001">
    <property type="protein sequence ID" value="MEX0385875.1"/>
    <property type="molecule type" value="Genomic_DNA"/>
</dbReference>
<feature type="domain" description="Phage tail assembly chaperone-like" evidence="2">
    <location>
        <begin position="133"/>
        <end position="190"/>
    </location>
</feature>
<gene>
    <name evidence="3" type="ORF">V6X64_02555</name>
</gene>
<evidence type="ECO:0000259" key="2">
    <source>
        <dbReference type="Pfam" id="PF16778"/>
    </source>
</evidence>
<feature type="region of interest" description="Disordered" evidence="1">
    <location>
        <begin position="99"/>
        <end position="122"/>
    </location>
</feature>
<proteinExistence type="predicted"/>
<comment type="caution">
    <text evidence="3">The sequence shown here is derived from an EMBL/GenBank/DDBJ whole genome shotgun (WGS) entry which is preliminary data.</text>
</comment>